<feature type="transmembrane region" description="Helical" evidence="5">
    <location>
        <begin position="21"/>
        <end position="44"/>
    </location>
</feature>
<dbReference type="GO" id="GO:0016020">
    <property type="term" value="C:membrane"/>
    <property type="evidence" value="ECO:0007669"/>
    <property type="project" value="UniProtKB-SubCell"/>
</dbReference>
<dbReference type="PANTHER" id="PTHR22911:SF6">
    <property type="entry name" value="SOLUTE CARRIER FAMILY 35 MEMBER G1"/>
    <property type="match status" value="1"/>
</dbReference>
<evidence type="ECO:0000256" key="2">
    <source>
        <dbReference type="ARBA" id="ARBA00022692"/>
    </source>
</evidence>
<keyword evidence="4 5" id="KW-0472">Membrane</keyword>
<dbReference type="InterPro" id="IPR000620">
    <property type="entry name" value="EamA_dom"/>
</dbReference>
<dbReference type="SUPFAM" id="SSF103481">
    <property type="entry name" value="Multidrug resistance efflux transporter EmrE"/>
    <property type="match status" value="2"/>
</dbReference>
<feature type="transmembrane region" description="Helical" evidence="5">
    <location>
        <begin position="236"/>
        <end position="257"/>
    </location>
</feature>
<dbReference type="AlphaFoldDB" id="A0A3S3P5Y3"/>
<feature type="transmembrane region" description="Helical" evidence="5">
    <location>
        <begin position="140"/>
        <end position="162"/>
    </location>
</feature>
<feature type="domain" description="EamA" evidence="6">
    <location>
        <begin position="175"/>
        <end position="306"/>
    </location>
</feature>
<feature type="transmembrane region" description="Helical" evidence="5">
    <location>
        <begin position="86"/>
        <end position="109"/>
    </location>
</feature>
<feature type="domain" description="EamA" evidence="6">
    <location>
        <begin position="25"/>
        <end position="156"/>
    </location>
</feature>
<dbReference type="Proteomes" id="UP000285301">
    <property type="component" value="Unassembled WGS sequence"/>
</dbReference>
<keyword evidence="9" id="KW-1185">Reference proteome</keyword>
<dbReference type="EMBL" id="NCKU01001967">
    <property type="protein sequence ID" value="RWS10775.1"/>
    <property type="molecule type" value="Genomic_DNA"/>
</dbReference>
<evidence type="ECO:0000259" key="6">
    <source>
        <dbReference type="Pfam" id="PF00892"/>
    </source>
</evidence>
<dbReference type="InterPro" id="IPR037185">
    <property type="entry name" value="EmrE-like"/>
</dbReference>
<evidence type="ECO:0000313" key="9">
    <source>
        <dbReference type="Proteomes" id="UP000285301"/>
    </source>
</evidence>
<organism evidence="7 9">
    <name type="scientific">Dinothrombium tinctorium</name>
    <dbReference type="NCBI Taxonomy" id="1965070"/>
    <lineage>
        <taxon>Eukaryota</taxon>
        <taxon>Metazoa</taxon>
        <taxon>Ecdysozoa</taxon>
        <taxon>Arthropoda</taxon>
        <taxon>Chelicerata</taxon>
        <taxon>Arachnida</taxon>
        <taxon>Acari</taxon>
        <taxon>Acariformes</taxon>
        <taxon>Trombidiformes</taxon>
        <taxon>Prostigmata</taxon>
        <taxon>Anystina</taxon>
        <taxon>Parasitengona</taxon>
        <taxon>Trombidioidea</taxon>
        <taxon>Trombidiidae</taxon>
        <taxon>Dinothrombium</taxon>
    </lineage>
</organism>
<evidence type="ECO:0000256" key="1">
    <source>
        <dbReference type="ARBA" id="ARBA00004141"/>
    </source>
</evidence>
<evidence type="ECO:0000256" key="3">
    <source>
        <dbReference type="ARBA" id="ARBA00022989"/>
    </source>
</evidence>
<feature type="transmembrane region" description="Helical" evidence="5">
    <location>
        <begin position="204"/>
        <end position="224"/>
    </location>
</feature>
<evidence type="ECO:0000256" key="5">
    <source>
        <dbReference type="SAM" id="Phobius"/>
    </source>
</evidence>
<protein>
    <submittedName>
        <fullName evidence="7">Solute carrier family 35 member G1-like protein</fullName>
    </submittedName>
</protein>
<feature type="transmembrane region" description="Helical" evidence="5">
    <location>
        <begin position="264"/>
        <end position="282"/>
    </location>
</feature>
<feature type="transmembrane region" description="Helical" evidence="5">
    <location>
        <begin position="288"/>
        <end position="308"/>
    </location>
</feature>
<dbReference type="Gene3D" id="1.10.3730.20">
    <property type="match status" value="1"/>
</dbReference>
<dbReference type="OrthoDB" id="306876at2759"/>
<name>A0A3S3P5Y3_9ACAR</name>
<comment type="subcellular location">
    <subcellularLocation>
        <location evidence="1">Membrane</location>
        <topology evidence="1">Multi-pass membrane protein</topology>
    </subcellularLocation>
</comment>
<evidence type="ECO:0000256" key="4">
    <source>
        <dbReference type="ARBA" id="ARBA00023136"/>
    </source>
</evidence>
<feature type="transmembrane region" description="Helical" evidence="5">
    <location>
        <begin position="174"/>
        <end position="192"/>
    </location>
</feature>
<dbReference type="Pfam" id="PF00892">
    <property type="entry name" value="EamA"/>
    <property type="match status" value="2"/>
</dbReference>
<gene>
    <name evidence="8" type="ORF">B4U79_04310</name>
    <name evidence="7" type="ORF">B4U79_07084</name>
</gene>
<dbReference type="EMBL" id="NCKU01004464">
    <property type="protein sequence ID" value="RWS05896.1"/>
    <property type="molecule type" value="Genomic_DNA"/>
</dbReference>
<feature type="transmembrane region" description="Helical" evidence="5">
    <location>
        <begin position="115"/>
        <end position="133"/>
    </location>
</feature>
<keyword evidence="2 5" id="KW-0812">Transmembrane</keyword>
<reference evidence="7" key="2">
    <citation type="submission" date="2018-11" db="EMBL/GenBank/DDBJ databases">
        <title>Trombidioid mite genomics.</title>
        <authorList>
            <person name="Dong X."/>
        </authorList>
    </citation>
    <scope>NUCLEOTIDE SEQUENCE</scope>
    <source>
        <strain evidence="7">UoL-WK</strain>
    </source>
</reference>
<dbReference type="PANTHER" id="PTHR22911">
    <property type="entry name" value="ACYL-MALONYL CONDENSING ENZYME-RELATED"/>
    <property type="match status" value="1"/>
</dbReference>
<accession>A0A3S3P5Y3</accession>
<reference evidence="7 9" key="1">
    <citation type="journal article" date="2018" name="Gigascience">
        <title>Genomes of trombidid mites reveal novel predicted allergens and laterally-transferred genes associated with secondary metabolism.</title>
        <authorList>
            <person name="Dong X."/>
            <person name="Chaisiri K."/>
            <person name="Xia D."/>
            <person name="Armstrong S.D."/>
            <person name="Fang Y."/>
            <person name="Donnelly M.J."/>
            <person name="Kadowaki T."/>
            <person name="McGarry J.W."/>
            <person name="Darby A.C."/>
            <person name="Makepeace B.L."/>
        </authorList>
    </citation>
    <scope>NUCLEOTIDE SEQUENCE [LARGE SCALE GENOMIC DNA]</scope>
    <source>
        <strain evidence="7">UoL-WK</strain>
    </source>
</reference>
<sequence>MKKNFEKGAEEKNSFYEKLSRIPAIGIIFALFSSFFIASESFIVKLLIEVNAFELMVIRAAIMLVIYSIFMIYNKTSILGVKNERLYLFIRCLFGFIASCFGLPALRFIPLGDSTAISFSSPIFIAIVARIFLNEPFGIVEALTIVLTLIGGFLISRPSFVFDTNENINANDRLIGSLLSFACALFSGLAFISIRKLQKTESSVVIFWLSFFFVSVGSVILALINGFVLPNDWQTYFLLFSFGLLETFGQLCLTLAFKLEDAAPVSLTRSVTIVFSFIYQVTLLHEEVLLTSIVGSSFVLLSVTITALSKWYKHKPELFKSISLCSKSKSVDLA</sequence>
<feature type="transmembrane region" description="Helical" evidence="5">
    <location>
        <begin position="56"/>
        <end position="74"/>
    </location>
</feature>
<keyword evidence="3 5" id="KW-1133">Transmembrane helix</keyword>
<evidence type="ECO:0000313" key="8">
    <source>
        <dbReference type="EMBL" id="RWS10775.1"/>
    </source>
</evidence>
<proteinExistence type="predicted"/>
<comment type="caution">
    <text evidence="7">The sequence shown here is derived from an EMBL/GenBank/DDBJ whole genome shotgun (WGS) entry which is preliminary data.</text>
</comment>
<evidence type="ECO:0000313" key="7">
    <source>
        <dbReference type="EMBL" id="RWS05896.1"/>
    </source>
</evidence>